<dbReference type="RefSeq" id="WP_036620664.1">
    <property type="nucleotide sequence ID" value="NZ_BGML01000005.1"/>
</dbReference>
<dbReference type="EMBL" id="WNZZ01000045">
    <property type="protein sequence ID" value="MUG26486.1"/>
    <property type="molecule type" value="Genomic_DNA"/>
</dbReference>
<name>A0A6N8F232_PAEMA</name>
<dbReference type="Proteomes" id="UP000442469">
    <property type="component" value="Unassembled WGS sequence"/>
</dbReference>
<dbReference type="OrthoDB" id="1707618at2"/>
<sequence length="167" mass="18762">MRMQEMIGLAVFDVEQGKRVGKVLDVLLGSDWSITGIQLENRSLFHSSIKAVLWDDIVAYGEDAVMIRNQQAVCKWEAEHIQNTFLSGPGKLKDLSVLTEDGIRIGYVTDVYFEHELGNTITGIEISDGFFTDLMEGRKVLPFVPEMTRGENAIMVPRSSEQLLEKP</sequence>
<evidence type="ECO:0000313" key="2">
    <source>
        <dbReference type="EMBL" id="MUG26486.1"/>
    </source>
</evidence>
<evidence type="ECO:0000313" key="3">
    <source>
        <dbReference type="Proteomes" id="UP000442469"/>
    </source>
</evidence>
<comment type="caution">
    <text evidence="2">The sequence shown here is derived from an EMBL/GenBank/DDBJ whole genome shotgun (WGS) entry which is preliminary data.</text>
</comment>
<dbReference type="InterPro" id="IPR011033">
    <property type="entry name" value="PRC_barrel-like_sf"/>
</dbReference>
<evidence type="ECO:0000259" key="1">
    <source>
        <dbReference type="Pfam" id="PF05239"/>
    </source>
</evidence>
<reference evidence="2 3" key="1">
    <citation type="submission" date="2019-11" db="EMBL/GenBank/DDBJ databases">
        <title>Draft genome sequences of five Paenibacillus species of dairy origin.</title>
        <authorList>
            <person name="Olajide A.M."/>
            <person name="Chen S."/>
            <person name="Lapointe G."/>
        </authorList>
    </citation>
    <scope>NUCLEOTIDE SEQUENCE [LARGE SCALE GENOMIC DNA]</scope>
    <source>
        <strain evidence="2 3">3CT49</strain>
    </source>
</reference>
<dbReference type="GeneID" id="77012055"/>
<dbReference type="InterPro" id="IPR027275">
    <property type="entry name" value="PRC-brl_dom"/>
</dbReference>
<feature type="domain" description="PRC-barrel" evidence="1">
    <location>
        <begin position="4"/>
        <end position="69"/>
    </location>
</feature>
<dbReference type="Gene3D" id="2.30.30.240">
    <property type="entry name" value="PRC-barrel domain"/>
    <property type="match status" value="2"/>
</dbReference>
<feature type="domain" description="PRC-barrel" evidence="1">
    <location>
        <begin position="91"/>
        <end position="162"/>
    </location>
</feature>
<gene>
    <name evidence="2" type="ORF">GNQ08_29595</name>
</gene>
<dbReference type="Pfam" id="PF05239">
    <property type="entry name" value="PRC"/>
    <property type="match status" value="2"/>
</dbReference>
<proteinExistence type="predicted"/>
<protein>
    <submittedName>
        <fullName evidence="2">Photosystem reaction center subunit H</fullName>
    </submittedName>
</protein>
<dbReference type="AlphaFoldDB" id="A0A6N8F232"/>
<accession>A0A6N8F232</accession>
<dbReference type="SUPFAM" id="SSF50346">
    <property type="entry name" value="PRC-barrel domain"/>
    <property type="match status" value="2"/>
</dbReference>
<organism evidence="2 3">
    <name type="scientific">Paenibacillus macerans</name>
    <name type="common">Bacillus macerans</name>
    <dbReference type="NCBI Taxonomy" id="44252"/>
    <lineage>
        <taxon>Bacteria</taxon>
        <taxon>Bacillati</taxon>
        <taxon>Bacillota</taxon>
        <taxon>Bacilli</taxon>
        <taxon>Bacillales</taxon>
        <taxon>Paenibacillaceae</taxon>
        <taxon>Paenibacillus</taxon>
    </lineage>
</organism>